<keyword evidence="3" id="KW-0804">Transcription</keyword>
<dbReference type="PRINTS" id="PR00038">
    <property type="entry name" value="HTHLUXR"/>
</dbReference>
<keyword evidence="1" id="KW-0805">Transcription regulation</keyword>
<dbReference type="Pfam" id="PF17874">
    <property type="entry name" value="TPR_MalT"/>
    <property type="match status" value="1"/>
</dbReference>
<dbReference type="Gene3D" id="1.25.40.10">
    <property type="entry name" value="Tetratricopeptide repeat domain"/>
    <property type="match status" value="1"/>
</dbReference>
<reference evidence="5 6" key="1">
    <citation type="submission" date="2017-04" db="EMBL/GenBank/DDBJ databases">
        <authorList>
            <person name="Afonso C.L."/>
            <person name="Miller P.J."/>
            <person name="Scott M.A."/>
            <person name="Spackman E."/>
            <person name="Goraichik I."/>
            <person name="Dimitrov K.M."/>
            <person name="Suarez D.L."/>
            <person name="Swayne D.E."/>
        </authorList>
    </citation>
    <scope>NUCLEOTIDE SEQUENCE [LARGE SCALE GENOMIC DNA]</scope>
    <source>
        <strain evidence="5 6">USBA 355</strain>
    </source>
</reference>
<dbReference type="InterPro" id="IPR059106">
    <property type="entry name" value="WHD_MalT"/>
</dbReference>
<dbReference type="EMBL" id="FWZX01000020">
    <property type="protein sequence ID" value="SMF55781.1"/>
    <property type="molecule type" value="Genomic_DNA"/>
</dbReference>
<evidence type="ECO:0000256" key="2">
    <source>
        <dbReference type="ARBA" id="ARBA00023125"/>
    </source>
</evidence>
<protein>
    <submittedName>
        <fullName evidence="5">LuxR family transcriptional regulator, maltose regulon positive regulatory protein</fullName>
    </submittedName>
</protein>
<dbReference type="AlphaFoldDB" id="A0A1Y6CDK9"/>
<organism evidence="5 6">
    <name type="scientific">Tistlia consotensis USBA 355</name>
    <dbReference type="NCBI Taxonomy" id="560819"/>
    <lineage>
        <taxon>Bacteria</taxon>
        <taxon>Pseudomonadati</taxon>
        <taxon>Pseudomonadota</taxon>
        <taxon>Alphaproteobacteria</taxon>
        <taxon>Rhodospirillales</taxon>
        <taxon>Rhodovibrionaceae</taxon>
        <taxon>Tistlia</taxon>
    </lineage>
</organism>
<dbReference type="InterPro" id="IPR036388">
    <property type="entry name" value="WH-like_DNA-bd_sf"/>
</dbReference>
<dbReference type="STRING" id="560819.SAMN05428998_120106"/>
<evidence type="ECO:0000313" key="6">
    <source>
        <dbReference type="Proteomes" id="UP000192917"/>
    </source>
</evidence>
<keyword evidence="6" id="KW-1185">Reference proteome</keyword>
<dbReference type="Gene3D" id="1.10.10.10">
    <property type="entry name" value="Winged helix-like DNA-binding domain superfamily/Winged helix DNA-binding domain"/>
    <property type="match status" value="1"/>
</dbReference>
<evidence type="ECO:0000256" key="1">
    <source>
        <dbReference type="ARBA" id="ARBA00023015"/>
    </source>
</evidence>
<proteinExistence type="predicted"/>
<dbReference type="SUPFAM" id="SSF48452">
    <property type="entry name" value="TPR-like"/>
    <property type="match status" value="1"/>
</dbReference>
<evidence type="ECO:0000313" key="5">
    <source>
        <dbReference type="EMBL" id="SMF55781.1"/>
    </source>
</evidence>
<dbReference type="Pfam" id="PF25873">
    <property type="entry name" value="WHD_MalT"/>
    <property type="match status" value="1"/>
</dbReference>
<dbReference type="InterPro" id="IPR041617">
    <property type="entry name" value="TPR_MalT"/>
</dbReference>
<dbReference type="Pfam" id="PF00196">
    <property type="entry name" value="GerE"/>
    <property type="match status" value="1"/>
</dbReference>
<dbReference type="GO" id="GO:0003677">
    <property type="term" value="F:DNA binding"/>
    <property type="evidence" value="ECO:0007669"/>
    <property type="project" value="UniProtKB-KW"/>
</dbReference>
<name>A0A1Y6CDK9_9PROT</name>
<dbReference type="SUPFAM" id="SSF52540">
    <property type="entry name" value="P-loop containing nucleoside triphosphate hydrolases"/>
    <property type="match status" value="1"/>
</dbReference>
<sequence length="913" mass="100244">MLIETKLHPPPLREGLVRRPALLRQLDVVLGGKLALVSAPAGFGKSTLLGQWAEDLRRRGAAVGWVSLDEGDDDLGRFLDYLSAAINRADPSLGATLSSLLRSSPLVPVDSVLTVLINDLSGRQDQLVLILDDSHHLTSPEIARFIEGLLTYAPPVLHLVLATRGQVPLRTGNLLVRGQIVRLDETSLRFSLEETESFLNELQDLELDPSDILFLQHRTEGWIAGLQLASLSLDGRSEREAFIRRFSGAERDIAGFLVDEVIARLPPDLLDFLLKTSILGRFSPPLAAAVTGASDGERLLRRIGAANLFLIPLDGEGVWFRYHHLFSELLRSLLARSRPEELAALHLRAAHWLARNELPADAVQHALAAGDDALAAGLVEDCCMALIRESHITRVREWLSGLPPAVLASRPRLQLAQVWVCFHMSRPRPAAKILKSARDAIADWERRGLLSDGERQQLRTELRVLTAGVASAADRSATALRIARGWPQRLPKGEAFCEGTLQNVLGFCHYSLGELEAARIACLKARDRHEVAPSVFGTVYSDLILGLVEKAAGNLQEAHRIFARAAQRAREQVGVGSYADAMVGIFEAEILYEWNDLAGAETLLTRHRQVIEECGLVVHEMACKLHVARLAAAHGRLDEALAVLENAERQGLEMRYRRLFSSALHERVKLLLARGDVRAARLALRARGLDEARVTGSRAAVPAQELEHMAFARLQIAENRPEAALRVLAPLAERLRRDERLRRLGQVRVLEATASYRAGDALSALAAIVDVVALCAPQGALRSLIDEGEAAQELLAFGREHVASWSDDGEAGRFVGLVLAERRGRPASPVTRRLRSQAPQFSSRETEVIRLLSHGHSNRDLARTLAVAPDTVKWHLKNIFGKLGVSNRTQAVLRLQELGLAERASGTPGALPR</sequence>
<accession>A0A1Y6CDK9</accession>
<dbReference type="GO" id="GO:0006355">
    <property type="term" value="P:regulation of DNA-templated transcription"/>
    <property type="evidence" value="ECO:0007669"/>
    <property type="project" value="InterPro"/>
</dbReference>
<dbReference type="CDD" id="cd06170">
    <property type="entry name" value="LuxR_C_like"/>
    <property type="match status" value="1"/>
</dbReference>
<dbReference type="PANTHER" id="PTHR44688:SF16">
    <property type="entry name" value="DNA-BINDING TRANSCRIPTIONAL ACTIVATOR DEVR_DOSR"/>
    <property type="match status" value="1"/>
</dbReference>
<dbReference type="InterPro" id="IPR000792">
    <property type="entry name" value="Tscrpt_reg_LuxR_C"/>
</dbReference>
<dbReference type="RefSeq" id="WP_085124718.1">
    <property type="nucleotide sequence ID" value="NZ_FWZX01000020.1"/>
</dbReference>
<evidence type="ECO:0000256" key="3">
    <source>
        <dbReference type="ARBA" id="ARBA00023163"/>
    </source>
</evidence>
<dbReference type="PANTHER" id="PTHR44688">
    <property type="entry name" value="DNA-BINDING TRANSCRIPTIONAL ACTIVATOR DEVR_DOSR"/>
    <property type="match status" value="1"/>
</dbReference>
<dbReference type="SMART" id="SM00421">
    <property type="entry name" value="HTH_LUXR"/>
    <property type="match status" value="1"/>
</dbReference>
<dbReference type="InterPro" id="IPR027417">
    <property type="entry name" value="P-loop_NTPase"/>
</dbReference>
<evidence type="ECO:0000259" key="4">
    <source>
        <dbReference type="PROSITE" id="PS50043"/>
    </source>
</evidence>
<dbReference type="InterPro" id="IPR016032">
    <property type="entry name" value="Sig_transdc_resp-reg_C-effctor"/>
</dbReference>
<dbReference type="Proteomes" id="UP000192917">
    <property type="component" value="Unassembled WGS sequence"/>
</dbReference>
<dbReference type="SUPFAM" id="SSF46894">
    <property type="entry name" value="C-terminal effector domain of the bipartite response regulators"/>
    <property type="match status" value="1"/>
</dbReference>
<dbReference type="Gene3D" id="3.40.50.300">
    <property type="entry name" value="P-loop containing nucleotide triphosphate hydrolases"/>
    <property type="match status" value="1"/>
</dbReference>
<dbReference type="InterPro" id="IPR011990">
    <property type="entry name" value="TPR-like_helical_dom_sf"/>
</dbReference>
<feature type="domain" description="HTH luxR-type" evidence="4">
    <location>
        <begin position="834"/>
        <end position="899"/>
    </location>
</feature>
<gene>
    <name evidence="5" type="ORF">SAMN05428998_120106</name>
</gene>
<keyword evidence="2" id="KW-0238">DNA-binding</keyword>
<dbReference type="PROSITE" id="PS50043">
    <property type="entry name" value="HTH_LUXR_2"/>
    <property type="match status" value="1"/>
</dbReference>